<evidence type="ECO:0008006" key="5">
    <source>
        <dbReference type="Google" id="ProtNLM"/>
    </source>
</evidence>
<dbReference type="AlphaFoldDB" id="A0A2L0ETP8"/>
<organism evidence="3 4">
    <name type="scientific">Sorangium cellulosum</name>
    <name type="common">Polyangium cellulosum</name>
    <dbReference type="NCBI Taxonomy" id="56"/>
    <lineage>
        <taxon>Bacteria</taxon>
        <taxon>Pseudomonadati</taxon>
        <taxon>Myxococcota</taxon>
        <taxon>Polyangia</taxon>
        <taxon>Polyangiales</taxon>
        <taxon>Polyangiaceae</taxon>
        <taxon>Sorangium</taxon>
    </lineage>
</organism>
<name>A0A2L0ETP8_SORCE</name>
<evidence type="ECO:0000256" key="2">
    <source>
        <dbReference type="SAM" id="SignalP"/>
    </source>
</evidence>
<feature type="signal peptide" evidence="2">
    <location>
        <begin position="1"/>
        <end position="23"/>
    </location>
</feature>
<dbReference type="SUPFAM" id="SSF53300">
    <property type="entry name" value="vWA-like"/>
    <property type="match status" value="1"/>
</dbReference>
<feature type="region of interest" description="Disordered" evidence="1">
    <location>
        <begin position="27"/>
        <end position="68"/>
    </location>
</feature>
<accession>A0A2L0ETP8</accession>
<dbReference type="Proteomes" id="UP000238348">
    <property type="component" value="Chromosome"/>
</dbReference>
<reference evidence="3 4" key="1">
    <citation type="submission" date="2015-09" db="EMBL/GenBank/DDBJ databases">
        <title>Sorangium comparison.</title>
        <authorList>
            <person name="Zaburannyi N."/>
            <person name="Bunk B."/>
            <person name="Overmann J."/>
            <person name="Mueller R."/>
        </authorList>
    </citation>
    <scope>NUCLEOTIDE SEQUENCE [LARGE SCALE GENOMIC DNA]</scope>
    <source>
        <strain evidence="3 4">So ce26</strain>
    </source>
</reference>
<proteinExistence type="predicted"/>
<gene>
    <name evidence="3" type="ORF">SOCE26_041090</name>
</gene>
<dbReference type="EMBL" id="CP012673">
    <property type="protein sequence ID" value="AUX42676.1"/>
    <property type="molecule type" value="Genomic_DNA"/>
</dbReference>
<dbReference type="CDD" id="cd00198">
    <property type="entry name" value="vWFA"/>
    <property type="match status" value="1"/>
</dbReference>
<feature type="compositionally biased region" description="Low complexity" evidence="1">
    <location>
        <begin position="35"/>
        <end position="60"/>
    </location>
</feature>
<protein>
    <recommendedName>
        <fullName evidence="5">Cell wall anchor domain-containing protein</fullName>
    </recommendedName>
</protein>
<keyword evidence="2" id="KW-0732">Signal</keyword>
<dbReference type="PROSITE" id="PS51257">
    <property type="entry name" value="PROKAR_LIPOPROTEIN"/>
    <property type="match status" value="1"/>
</dbReference>
<feature type="chain" id="PRO_5014669108" description="Cell wall anchor domain-containing protein" evidence="2">
    <location>
        <begin position="24"/>
        <end position="389"/>
    </location>
</feature>
<dbReference type="InterPro" id="IPR036465">
    <property type="entry name" value="vWFA_dom_sf"/>
</dbReference>
<evidence type="ECO:0000313" key="4">
    <source>
        <dbReference type="Proteomes" id="UP000238348"/>
    </source>
</evidence>
<evidence type="ECO:0000313" key="3">
    <source>
        <dbReference type="EMBL" id="AUX42676.1"/>
    </source>
</evidence>
<sequence>MSVKFLTVAVSLLTAAAVGFGCGANTSDDDGGSGSPSSGGTSGTDGSLDFGEGETTSSGSTGPGGDGVCATQTATAGLQPVYLSFAFDVSGSMGKGDKDWHDKALKWDPVVAATKQFFADPASEGLSASLTFFPDQTDKCESLSYTTPDVPPTLLPSQAFGAALDAIDPQTSSDWRGGTPTVPVMEGTIAFIEAQSQSTPGKYAIVLVTDGYPQGCDDAIDTVPAVVAVADAAFAKGIPTYVIGVANPPISGAPDTVSDLQQIAAAGGTNEAVLIDTGDPSQTAAAFKAAVDRIRSASVSCTMAIPPAPDGGTFDKEKVRVLYTASGANAPTELTYDQTCATEDAWRYDDPANPTQIVLCGSACATVQADLNAVLNVDFTCESVIQVPL</sequence>
<evidence type="ECO:0000256" key="1">
    <source>
        <dbReference type="SAM" id="MobiDB-lite"/>
    </source>
</evidence>
<dbReference type="Gene3D" id="3.40.50.410">
    <property type="entry name" value="von Willebrand factor, type A domain"/>
    <property type="match status" value="1"/>
</dbReference>